<dbReference type="PIRSF" id="PIRSF000194">
    <property type="entry name" value="DHFR"/>
    <property type="match status" value="1"/>
</dbReference>
<dbReference type="GO" id="GO:0046655">
    <property type="term" value="P:folic acid metabolic process"/>
    <property type="evidence" value="ECO:0007669"/>
    <property type="project" value="TreeGrafter"/>
</dbReference>
<feature type="domain" description="DHFR" evidence="8">
    <location>
        <begin position="1"/>
        <end position="165"/>
    </location>
</feature>
<evidence type="ECO:0000313" key="10">
    <source>
        <dbReference type="Proteomes" id="UP000051686"/>
    </source>
</evidence>
<evidence type="ECO:0000259" key="8">
    <source>
        <dbReference type="PROSITE" id="PS51330"/>
    </source>
</evidence>
<evidence type="ECO:0000256" key="3">
    <source>
        <dbReference type="ARBA" id="ARBA00012856"/>
    </source>
</evidence>
<dbReference type="GO" id="GO:0046654">
    <property type="term" value="P:tetrahydrofolate biosynthetic process"/>
    <property type="evidence" value="ECO:0007669"/>
    <property type="project" value="UniProtKB-UniPathway"/>
</dbReference>
<comment type="pathway">
    <text evidence="1 7">Cofactor biosynthesis; tetrahydrofolate biosynthesis; 5,6,7,8-tetrahydrofolate from 7,8-dihydrofolate: step 1/1.</text>
</comment>
<gene>
    <name evidence="9" type="ORF">FD46_GL001489</name>
</gene>
<sequence length="167" mass="19323">MLAYIWAEDRNHHIGIAGHLPWSLPADLAYFKKMTSNHPIAMGRKTFESLPGILPHRHHFILTRSESFAQKYKKNEQISIVHSVEELRKKMNEESGLVFIIGGASLFAQFASDVDYLYVTQIDAQFAADVTMPPLKMEDFELLSQEEGIVDKKNRYPHTFKVYRRKD</sequence>
<comment type="catalytic activity">
    <reaction evidence="7">
        <text>(6S)-5,6,7,8-tetrahydrofolate + NADP(+) = 7,8-dihydrofolate + NADPH + H(+)</text>
        <dbReference type="Rhea" id="RHEA:15009"/>
        <dbReference type="ChEBI" id="CHEBI:15378"/>
        <dbReference type="ChEBI" id="CHEBI:57451"/>
        <dbReference type="ChEBI" id="CHEBI:57453"/>
        <dbReference type="ChEBI" id="CHEBI:57783"/>
        <dbReference type="ChEBI" id="CHEBI:58349"/>
        <dbReference type="EC" id="1.5.1.3"/>
    </reaction>
</comment>
<dbReference type="GO" id="GO:0004146">
    <property type="term" value="F:dihydrofolate reductase activity"/>
    <property type="evidence" value="ECO:0007669"/>
    <property type="project" value="UniProtKB-EC"/>
</dbReference>
<dbReference type="PANTHER" id="PTHR48069:SF3">
    <property type="entry name" value="DIHYDROFOLATE REDUCTASE"/>
    <property type="match status" value="1"/>
</dbReference>
<dbReference type="InterPro" id="IPR001796">
    <property type="entry name" value="DHFR_dom"/>
</dbReference>
<dbReference type="GO" id="GO:0006730">
    <property type="term" value="P:one-carbon metabolic process"/>
    <property type="evidence" value="ECO:0007669"/>
    <property type="project" value="UniProtKB-KW"/>
</dbReference>
<name>A0A0R1MH13_9LACO</name>
<reference evidence="9 10" key="1">
    <citation type="journal article" date="2015" name="Genome Announc.">
        <title>Expanding the biotechnology potential of lactobacilli through comparative genomics of 213 strains and associated genera.</title>
        <authorList>
            <person name="Sun Z."/>
            <person name="Harris H.M."/>
            <person name="McCann A."/>
            <person name="Guo C."/>
            <person name="Argimon S."/>
            <person name="Zhang W."/>
            <person name="Yang X."/>
            <person name="Jeffery I.B."/>
            <person name="Cooney J.C."/>
            <person name="Kagawa T.F."/>
            <person name="Liu W."/>
            <person name="Song Y."/>
            <person name="Salvetti E."/>
            <person name="Wrobel A."/>
            <person name="Rasinkangas P."/>
            <person name="Parkhill J."/>
            <person name="Rea M.C."/>
            <person name="O'Sullivan O."/>
            <person name="Ritari J."/>
            <person name="Douillard F.P."/>
            <person name="Paul Ross R."/>
            <person name="Yang R."/>
            <person name="Briner A.E."/>
            <person name="Felis G.E."/>
            <person name="de Vos W.M."/>
            <person name="Barrangou R."/>
            <person name="Klaenhammer T.R."/>
            <person name="Caufield P.W."/>
            <person name="Cui Y."/>
            <person name="Zhang H."/>
            <person name="O'Toole P.W."/>
        </authorList>
    </citation>
    <scope>NUCLEOTIDE SEQUENCE [LARGE SCALE GENOMIC DNA]</scope>
    <source>
        <strain evidence="9 10">DSM 19972</strain>
    </source>
</reference>
<keyword evidence="6 7" id="KW-0560">Oxidoreductase</keyword>
<dbReference type="Pfam" id="PF00186">
    <property type="entry name" value="DHFR_1"/>
    <property type="match status" value="1"/>
</dbReference>
<dbReference type="PROSITE" id="PS51330">
    <property type="entry name" value="DHFR_2"/>
    <property type="match status" value="1"/>
</dbReference>
<protein>
    <recommendedName>
        <fullName evidence="3 7">Dihydrofolate reductase</fullName>
        <ecNumber evidence="3 7">1.5.1.3</ecNumber>
    </recommendedName>
</protein>
<dbReference type="Proteomes" id="UP000051686">
    <property type="component" value="Unassembled WGS sequence"/>
</dbReference>
<dbReference type="SUPFAM" id="SSF53597">
    <property type="entry name" value="Dihydrofolate reductase-like"/>
    <property type="match status" value="1"/>
</dbReference>
<dbReference type="PRINTS" id="PR00070">
    <property type="entry name" value="DHFR"/>
</dbReference>
<dbReference type="OrthoDB" id="9804315at2"/>
<dbReference type="AlphaFoldDB" id="A0A0R1MH13"/>
<dbReference type="GO" id="GO:0046452">
    <property type="term" value="P:dihydrofolate metabolic process"/>
    <property type="evidence" value="ECO:0007669"/>
    <property type="project" value="TreeGrafter"/>
</dbReference>
<accession>A0A0R1MH13</accession>
<keyword evidence="5 7" id="KW-0521">NADP</keyword>
<dbReference type="RefSeq" id="WP_057896335.1">
    <property type="nucleotide sequence ID" value="NZ_AZEH01000039.1"/>
</dbReference>
<comment type="function">
    <text evidence="7">Key enzyme in folate metabolism. Catalyzes an essential reaction for de novo glycine and purine synthesis, and for DNA precursor synthesis.</text>
</comment>
<evidence type="ECO:0000256" key="5">
    <source>
        <dbReference type="ARBA" id="ARBA00022857"/>
    </source>
</evidence>
<evidence type="ECO:0000256" key="2">
    <source>
        <dbReference type="ARBA" id="ARBA00009539"/>
    </source>
</evidence>
<keyword evidence="10" id="KW-1185">Reference proteome</keyword>
<dbReference type="PATRIC" id="fig|1423777.3.peg.1539"/>
<evidence type="ECO:0000256" key="4">
    <source>
        <dbReference type="ARBA" id="ARBA00022563"/>
    </source>
</evidence>
<dbReference type="CDD" id="cd00209">
    <property type="entry name" value="DHFR"/>
    <property type="match status" value="1"/>
</dbReference>
<dbReference type="PANTHER" id="PTHR48069">
    <property type="entry name" value="DIHYDROFOLATE REDUCTASE"/>
    <property type="match status" value="1"/>
</dbReference>
<proteinExistence type="inferred from homology"/>
<dbReference type="InterPro" id="IPR024072">
    <property type="entry name" value="DHFR-like_dom_sf"/>
</dbReference>
<evidence type="ECO:0000313" key="9">
    <source>
        <dbReference type="EMBL" id="KRL04362.1"/>
    </source>
</evidence>
<dbReference type="EMBL" id="AZEH01000039">
    <property type="protein sequence ID" value="KRL04362.1"/>
    <property type="molecule type" value="Genomic_DNA"/>
</dbReference>
<organism evidence="9 10">
    <name type="scientific">Liquorilactobacillus oeni DSM 19972</name>
    <dbReference type="NCBI Taxonomy" id="1423777"/>
    <lineage>
        <taxon>Bacteria</taxon>
        <taxon>Bacillati</taxon>
        <taxon>Bacillota</taxon>
        <taxon>Bacilli</taxon>
        <taxon>Lactobacillales</taxon>
        <taxon>Lactobacillaceae</taxon>
        <taxon>Liquorilactobacillus</taxon>
    </lineage>
</organism>
<dbReference type="UniPathway" id="UPA00077">
    <property type="reaction ID" value="UER00158"/>
</dbReference>
<evidence type="ECO:0000256" key="1">
    <source>
        <dbReference type="ARBA" id="ARBA00004903"/>
    </source>
</evidence>
<evidence type="ECO:0000256" key="7">
    <source>
        <dbReference type="PIRNR" id="PIRNR000194"/>
    </source>
</evidence>
<dbReference type="GO" id="GO:0050661">
    <property type="term" value="F:NADP binding"/>
    <property type="evidence" value="ECO:0007669"/>
    <property type="project" value="InterPro"/>
</dbReference>
<comment type="caution">
    <text evidence="9">The sequence shown here is derived from an EMBL/GenBank/DDBJ whole genome shotgun (WGS) entry which is preliminary data.</text>
</comment>
<dbReference type="STRING" id="1423777.FD46_GL001489"/>
<dbReference type="GO" id="GO:0005829">
    <property type="term" value="C:cytosol"/>
    <property type="evidence" value="ECO:0007669"/>
    <property type="project" value="TreeGrafter"/>
</dbReference>
<dbReference type="Gene3D" id="3.40.430.10">
    <property type="entry name" value="Dihydrofolate Reductase, subunit A"/>
    <property type="match status" value="1"/>
</dbReference>
<dbReference type="EC" id="1.5.1.3" evidence="3 7"/>
<evidence type="ECO:0000256" key="6">
    <source>
        <dbReference type="ARBA" id="ARBA00023002"/>
    </source>
</evidence>
<comment type="similarity">
    <text evidence="2 7">Belongs to the dihydrofolate reductase family.</text>
</comment>
<dbReference type="InterPro" id="IPR012259">
    <property type="entry name" value="DHFR"/>
</dbReference>
<keyword evidence="4 7" id="KW-0554">One-carbon metabolism</keyword>